<keyword evidence="1" id="KW-0732">Signal</keyword>
<protein>
    <recommendedName>
        <fullName evidence="4">Secreted protein</fullName>
    </recommendedName>
</protein>
<reference evidence="2" key="2">
    <citation type="submission" date="2025-09" db="UniProtKB">
        <authorList>
            <consortium name="Ensembl"/>
        </authorList>
    </citation>
    <scope>IDENTIFICATION</scope>
</reference>
<evidence type="ECO:0000256" key="1">
    <source>
        <dbReference type="SAM" id="SignalP"/>
    </source>
</evidence>
<accession>A0A663FJN3</accession>
<proteinExistence type="predicted"/>
<sequence>MLTSLVFPPLLFAALMETHAVSRTAVSGALDGSRAVLCVLGVEDSHPGAAPLSACHNPRHTLGPCCCCCSAPLPPV</sequence>
<organism evidence="2 3">
    <name type="scientific">Aquila chrysaetos chrysaetos</name>
    <dbReference type="NCBI Taxonomy" id="223781"/>
    <lineage>
        <taxon>Eukaryota</taxon>
        <taxon>Metazoa</taxon>
        <taxon>Chordata</taxon>
        <taxon>Craniata</taxon>
        <taxon>Vertebrata</taxon>
        <taxon>Euteleostomi</taxon>
        <taxon>Archelosauria</taxon>
        <taxon>Archosauria</taxon>
        <taxon>Dinosauria</taxon>
        <taxon>Saurischia</taxon>
        <taxon>Theropoda</taxon>
        <taxon>Coelurosauria</taxon>
        <taxon>Aves</taxon>
        <taxon>Neognathae</taxon>
        <taxon>Neoaves</taxon>
        <taxon>Telluraves</taxon>
        <taxon>Accipitrimorphae</taxon>
        <taxon>Accipitriformes</taxon>
        <taxon>Accipitridae</taxon>
        <taxon>Accipitrinae</taxon>
        <taxon>Aquila</taxon>
    </lineage>
</organism>
<evidence type="ECO:0008006" key="4">
    <source>
        <dbReference type="Google" id="ProtNLM"/>
    </source>
</evidence>
<dbReference type="AlphaFoldDB" id="A0A663FJN3"/>
<dbReference type="Proteomes" id="UP000472275">
    <property type="component" value="Chromosome Z"/>
</dbReference>
<dbReference type="Ensembl" id="ENSACCT00020025539.1">
    <property type="protein sequence ID" value="ENSACCP00020024454.1"/>
    <property type="gene ID" value="ENSACCG00020016736.1"/>
</dbReference>
<feature type="signal peptide" evidence="1">
    <location>
        <begin position="1"/>
        <end position="20"/>
    </location>
</feature>
<evidence type="ECO:0000313" key="2">
    <source>
        <dbReference type="Ensembl" id="ENSACCP00020024454.1"/>
    </source>
</evidence>
<evidence type="ECO:0000313" key="3">
    <source>
        <dbReference type="Proteomes" id="UP000472275"/>
    </source>
</evidence>
<name>A0A663FJN3_AQUCH</name>
<keyword evidence="3" id="KW-1185">Reference proteome</keyword>
<feature type="chain" id="PRO_5025396647" description="Secreted protein" evidence="1">
    <location>
        <begin position="21"/>
        <end position="76"/>
    </location>
</feature>
<reference evidence="2" key="1">
    <citation type="submission" date="2025-08" db="UniProtKB">
        <authorList>
            <consortium name="Ensembl"/>
        </authorList>
    </citation>
    <scope>IDENTIFICATION</scope>
</reference>
<dbReference type="InParanoid" id="A0A663FJN3"/>